<feature type="chain" id="PRO_5002336468" evidence="1">
    <location>
        <begin position="19"/>
        <end position="121"/>
    </location>
</feature>
<protein>
    <submittedName>
        <fullName evidence="2">Uncharacterized protein</fullName>
    </submittedName>
</protein>
<reference evidence="3" key="2">
    <citation type="journal article" date="2016" name="Sci. Rep.">
        <title>Dictyocaulus viviparus genome, variome and transcriptome elucidate lungworm biology and support future intervention.</title>
        <authorList>
            <person name="McNulty S.N."/>
            <person name="Strube C."/>
            <person name="Rosa B.A."/>
            <person name="Martin J.C."/>
            <person name="Tyagi R."/>
            <person name="Choi Y.J."/>
            <person name="Wang Q."/>
            <person name="Hallsworth Pepin K."/>
            <person name="Zhang X."/>
            <person name="Ozersky P."/>
            <person name="Wilson R.K."/>
            <person name="Sternberg P.W."/>
            <person name="Gasser R.B."/>
            <person name="Mitreva M."/>
        </authorList>
    </citation>
    <scope>NUCLEOTIDE SEQUENCE [LARGE SCALE GENOMIC DNA]</scope>
    <source>
        <strain evidence="3">HannoverDv2000</strain>
    </source>
</reference>
<evidence type="ECO:0000256" key="1">
    <source>
        <dbReference type="SAM" id="SignalP"/>
    </source>
</evidence>
<dbReference type="AlphaFoldDB" id="A0A0D8Y558"/>
<organism evidence="2 3">
    <name type="scientific">Dictyocaulus viviparus</name>
    <name type="common">Bovine lungworm</name>
    <dbReference type="NCBI Taxonomy" id="29172"/>
    <lineage>
        <taxon>Eukaryota</taxon>
        <taxon>Metazoa</taxon>
        <taxon>Ecdysozoa</taxon>
        <taxon>Nematoda</taxon>
        <taxon>Chromadorea</taxon>
        <taxon>Rhabditida</taxon>
        <taxon>Rhabditina</taxon>
        <taxon>Rhabditomorpha</taxon>
        <taxon>Strongyloidea</taxon>
        <taxon>Metastrongylidae</taxon>
        <taxon>Dictyocaulus</taxon>
    </lineage>
</organism>
<reference evidence="2 3" key="1">
    <citation type="submission" date="2013-11" db="EMBL/GenBank/DDBJ databases">
        <title>Draft genome of the bovine lungworm Dictyocaulus viviparus.</title>
        <authorList>
            <person name="Mitreva M."/>
        </authorList>
    </citation>
    <scope>NUCLEOTIDE SEQUENCE [LARGE SCALE GENOMIC DNA]</scope>
    <source>
        <strain evidence="2 3">HannoverDv2000</strain>
    </source>
</reference>
<sequence length="121" mass="14350">MLRLSVVYFFFFSSSVFCIQCHTKRYYNLTEVVNNNDTELMDGTLCVSRLHFDFTAQFVVMYDFYGIYDYEIKRIDLNRFLKVQLAMIPYTKDGDELATALTNFIYSQLSSADKYHPQPRK</sequence>
<gene>
    <name evidence="2" type="ORF">DICVIV_02520</name>
</gene>
<dbReference type="EMBL" id="KN716186">
    <property type="protein sequence ID" value="KJH51317.1"/>
    <property type="molecule type" value="Genomic_DNA"/>
</dbReference>
<evidence type="ECO:0000313" key="2">
    <source>
        <dbReference type="EMBL" id="KJH51317.1"/>
    </source>
</evidence>
<keyword evidence="3" id="KW-1185">Reference proteome</keyword>
<evidence type="ECO:0000313" key="3">
    <source>
        <dbReference type="Proteomes" id="UP000053766"/>
    </source>
</evidence>
<keyword evidence="1" id="KW-0732">Signal</keyword>
<accession>A0A0D8Y558</accession>
<proteinExistence type="predicted"/>
<dbReference type="Proteomes" id="UP000053766">
    <property type="component" value="Unassembled WGS sequence"/>
</dbReference>
<feature type="signal peptide" evidence="1">
    <location>
        <begin position="1"/>
        <end position="18"/>
    </location>
</feature>
<name>A0A0D8Y558_DICVI</name>